<dbReference type="EMBL" id="JBFNXX010000007">
    <property type="protein sequence ID" value="MEW9920154.1"/>
    <property type="molecule type" value="Genomic_DNA"/>
</dbReference>
<dbReference type="NCBIfam" id="NF005702">
    <property type="entry name" value="PRK07514.1"/>
    <property type="match status" value="1"/>
</dbReference>
<protein>
    <submittedName>
        <fullName evidence="4">Malonyl-CoA synthase</fullName>
    </submittedName>
</protein>
<comment type="similarity">
    <text evidence="1">Belongs to the ATP-dependent AMP-binding enzyme family.</text>
</comment>
<evidence type="ECO:0000259" key="2">
    <source>
        <dbReference type="Pfam" id="PF00501"/>
    </source>
</evidence>
<dbReference type="Gene3D" id="3.30.300.30">
    <property type="match status" value="1"/>
</dbReference>
<evidence type="ECO:0000259" key="3">
    <source>
        <dbReference type="Pfam" id="PF13193"/>
    </source>
</evidence>
<name>A0ABV3RP71_9RHOB</name>
<dbReference type="InterPro" id="IPR025110">
    <property type="entry name" value="AMP-bd_C"/>
</dbReference>
<evidence type="ECO:0000256" key="1">
    <source>
        <dbReference type="ARBA" id="ARBA00006432"/>
    </source>
</evidence>
<gene>
    <name evidence="4" type="ORF">AB2B41_11095</name>
</gene>
<dbReference type="Gene3D" id="3.40.50.12780">
    <property type="entry name" value="N-terminal domain of ligase-like"/>
    <property type="match status" value="1"/>
</dbReference>
<dbReference type="Pfam" id="PF13193">
    <property type="entry name" value="AMP-binding_C"/>
    <property type="match status" value="1"/>
</dbReference>
<dbReference type="Pfam" id="PF00501">
    <property type="entry name" value="AMP-binding"/>
    <property type="match status" value="1"/>
</dbReference>
<dbReference type="InterPro" id="IPR045851">
    <property type="entry name" value="AMP-bd_C_sf"/>
</dbReference>
<dbReference type="InterPro" id="IPR000873">
    <property type="entry name" value="AMP-dep_synth/lig_dom"/>
</dbReference>
<dbReference type="Proteomes" id="UP001556098">
    <property type="component" value="Unassembled WGS sequence"/>
</dbReference>
<feature type="domain" description="AMP-binding enzyme C-terminal" evidence="3">
    <location>
        <begin position="413"/>
        <end position="488"/>
    </location>
</feature>
<evidence type="ECO:0000313" key="5">
    <source>
        <dbReference type="Proteomes" id="UP001556098"/>
    </source>
</evidence>
<feature type="domain" description="AMP-dependent synthetase/ligase" evidence="2">
    <location>
        <begin position="19"/>
        <end position="362"/>
    </location>
</feature>
<dbReference type="PANTHER" id="PTHR43201:SF8">
    <property type="entry name" value="ACYL-COA SYNTHETASE FAMILY MEMBER 3"/>
    <property type="match status" value="1"/>
</dbReference>
<dbReference type="SUPFAM" id="SSF56801">
    <property type="entry name" value="Acetyl-CoA synthetase-like"/>
    <property type="match status" value="1"/>
</dbReference>
<accession>A0ABV3RP71</accession>
<dbReference type="RefSeq" id="WP_367877859.1">
    <property type="nucleotide sequence ID" value="NZ_JBFNXX010000007.1"/>
</dbReference>
<dbReference type="CDD" id="cd05941">
    <property type="entry name" value="MCS"/>
    <property type="match status" value="1"/>
</dbReference>
<comment type="caution">
    <text evidence="4">The sequence shown here is derived from an EMBL/GenBank/DDBJ whole genome shotgun (WGS) entry which is preliminary data.</text>
</comment>
<evidence type="ECO:0000313" key="4">
    <source>
        <dbReference type="EMBL" id="MEW9920154.1"/>
    </source>
</evidence>
<dbReference type="InterPro" id="IPR020845">
    <property type="entry name" value="AMP-binding_CS"/>
</dbReference>
<organism evidence="4 5">
    <name type="scientific">Sulfitobacter sediminis</name>
    <dbReference type="NCBI Taxonomy" id="3234186"/>
    <lineage>
        <taxon>Bacteria</taxon>
        <taxon>Pseudomonadati</taxon>
        <taxon>Pseudomonadota</taxon>
        <taxon>Alphaproteobacteria</taxon>
        <taxon>Rhodobacterales</taxon>
        <taxon>Roseobacteraceae</taxon>
        <taxon>Sulfitobacter</taxon>
    </lineage>
</organism>
<proteinExistence type="inferred from homology"/>
<dbReference type="PANTHER" id="PTHR43201">
    <property type="entry name" value="ACYL-COA SYNTHETASE"/>
    <property type="match status" value="1"/>
</dbReference>
<reference evidence="4 5" key="1">
    <citation type="submission" date="2024-07" db="EMBL/GenBank/DDBJ databases">
        <title>Marimonas sp.nov., isolated from tidal-flat sediment.</title>
        <authorList>
            <person name="Jayan J.N."/>
            <person name="Lee S.S."/>
        </authorList>
    </citation>
    <scope>NUCLEOTIDE SEQUENCE [LARGE SCALE GENOMIC DNA]</scope>
    <source>
        <strain evidence="4 5">MJW-29</strain>
    </source>
</reference>
<keyword evidence="5" id="KW-1185">Reference proteome</keyword>
<sequence>MANPLYDALFGQHANQHTPFLYLPDGTAITHAAFLHRSAQFAHALTACGLKPGDRVALQIHKSPYALAVYAACVQAGVIFLPLNPAYTPAEVDYFVSNSGARLLICDPQKADSLGAIAAGADARLETLDAEGGGTFAQMASEQPQSFDTVPRDGDDLAAFLYTSGTTGRSKGAMMTQTNLLSNARTLKDLWQFTSDDVLLHALPIFHTHGLFVATNVMLLAGGAMIFLPKLDVDQLIHFMPRATSMMGVPTFYTRLLDHPDFTADLTKNMRLFISGSAPLLAETHKAFEERTGHRILERYGMTETNMNTSNPYDGDRRAGTVGFPLPDVELKVTDPETGAELPQGEIGMIEVRGPNVFKGYWQMPEKTAAELRPDGWFITGDLGMIDARGYVQIVGRGKDLVISGGYNIYPKEIETVLDDQPGVLESAVIGVPHPDLGEAPMAILVPAKDAAPDTGAILETLNTQLARFKVPRKVVVVDELPRNTMGKVQKNVLRDTYADTFIG</sequence>
<dbReference type="PROSITE" id="PS00455">
    <property type="entry name" value="AMP_BINDING"/>
    <property type="match status" value="1"/>
</dbReference>
<dbReference type="InterPro" id="IPR042099">
    <property type="entry name" value="ANL_N_sf"/>
</dbReference>